<reference evidence="2" key="1">
    <citation type="submission" date="2023-03" db="EMBL/GenBank/DDBJ databases">
        <title>Massive genome expansion in bonnet fungi (Mycena s.s.) driven by repeated elements and novel gene families across ecological guilds.</title>
        <authorList>
            <consortium name="Lawrence Berkeley National Laboratory"/>
            <person name="Harder C.B."/>
            <person name="Miyauchi S."/>
            <person name="Viragh M."/>
            <person name="Kuo A."/>
            <person name="Thoen E."/>
            <person name="Andreopoulos B."/>
            <person name="Lu D."/>
            <person name="Skrede I."/>
            <person name="Drula E."/>
            <person name="Henrissat B."/>
            <person name="Morin E."/>
            <person name="Kohler A."/>
            <person name="Barry K."/>
            <person name="LaButti K."/>
            <person name="Morin E."/>
            <person name="Salamov A."/>
            <person name="Lipzen A."/>
            <person name="Mereny Z."/>
            <person name="Hegedus B."/>
            <person name="Baldrian P."/>
            <person name="Stursova M."/>
            <person name="Weitz H."/>
            <person name="Taylor A."/>
            <person name="Grigoriev I.V."/>
            <person name="Nagy L.G."/>
            <person name="Martin F."/>
            <person name="Kauserud H."/>
        </authorList>
    </citation>
    <scope>NUCLEOTIDE SEQUENCE</scope>
    <source>
        <strain evidence="2">9144</strain>
    </source>
</reference>
<evidence type="ECO:0000313" key="2">
    <source>
        <dbReference type="EMBL" id="KAJ7203374.1"/>
    </source>
</evidence>
<keyword evidence="3" id="KW-1185">Reference proteome</keyword>
<name>A0AAD6VCU4_9AGAR</name>
<protein>
    <submittedName>
        <fullName evidence="2">Uncharacterized protein</fullName>
    </submittedName>
</protein>
<organism evidence="2 3">
    <name type="scientific">Mycena pura</name>
    <dbReference type="NCBI Taxonomy" id="153505"/>
    <lineage>
        <taxon>Eukaryota</taxon>
        <taxon>Fungi</taxon>
        <taxon>Dikarya</taxon>
        <taxon>Basidiomycota</taxon>
        <taxon>Agaricomycotina</taxon>
        <taxon>Agaricomycetes</taxon>
        <taxon>Agaricomycetidae</taxon>
        <taxon>Agaricales</taxon>
        <taxon>Marasmiineae</taxon>
        <taxon>Mycenaceae</taxon>
        <taxon>Mycena</taxon>
    </lineage>
</organism>
<sequence length="316" mass="33995">MQPEKTSELQRLTTDNTLAQALGLHTWHLHEVATPLWRQIIDTPSTPYMNLSVASTVYTCSSAARTVAKHSAARTRDLLHGWDTARPSTHARGAAGADAPATLDADGERIECGREEARRAQDAMRLRTRGELDKFEVREEVVEEGRGDPAPRELRVCGVQTVQLSPAKIMDDDAPSSSSESEQLVNQREPLRMRSERLGQSKDIKDASGSTLVLLWTGPVRNARTKLFEAWGVDARRTRTESRKASGLGSLLMNASVAIARHLGGLVGGGGVSGGGGGGRNERGAMSIFAGAGHGSGAHPYWQCHTSLFGSVALRL</sequence>
<proteinExistence type="predicted"/>
<feature type="region of interest" description="Disordered" evidence="1">
    <location>
        <begin position="167"/>
        <end position="201"/>
    </location>
</feature>
<comment type="caution">
    <text evidence="2">The sequence shown here is derived from an EMBL/GenBank/DDBJ whole genome shotgun (WGS) entry which is preliminary data.</text>
</comment>
<dbReference type="Proteomes" id="UP001219525">
    <property type="component" value="Unassembled WGS sequence"/>
</dbReference>
<dbReference type="EMBL" id="JARJCW010000051">
    <property type="protein sequence ID" value="KAJ7203374.1"/>
    <property type="molecule type" value="Genomic_DNA"/>
</dbReference>
<accession>A0AAD6VCU4</accession>
<gene>
    <name evidence="2" type="ORF">GGX14DRAFT_398958</name>
</gene>
<feature type="compositionally biased region" description="Basic and acidic residues" evidence="1">
    <location>
        <begin position="189"/>
        <end position="201"/>
    </location>
</feature>
<evidence type="ECO:0000256" key="1">
    <source>
        <dbReference type="SAM" id="MobiDB-lite"/>
    </source>
</evidence>
<dbReference type="AlphaFoldDB" id="A0AAD6VCU4"/>
<evidence type="ECO:0000313" key="3">
    <source>
        <dbReference type="Proteomes" id="UP001219525"/>
    </source>
</evidence>